<accession>A0A8J8C898</accession>
<dbReference type="EMBL" id="RKLQ01000001">
    <property type="protein sequence ID" value="MBX0302924.1"/>
    <property type="molecule type" value="Genomic_DNA"/>
</dbReference>
<evidence type="ECO:0000256" key="2">
    <source>
        <dbReference type="SAM" id="Phobius"/>
    </source>
</evidence>
<dbReference type="RefSeq" id="WP_220587152.1">
    <property type="nucleotide sequence ID" value="NZ_RKLQ01000001.1"/>
</dbReference>
<reference evidence="3" key="1">
    <citation type="submission" date="2021-06" db="EMBL/GenBank/DDBJ databases">
        <title>Halomicroarcula sp. F24A a new haloarchaeum isolated from saline soil.</title>
        <authorList>
            <person name="Duran-Viseras A."/>
            <person name="Sanchez-Porro C."/>
            <person name="Ventosa A."/>
        </authorList>
    </citation>
    <scope>NUCLEOTIDE SEQUENCE</scope>
    <source>
        <strain evidence="3">F24A</strain>
    </source>
</reference>
<evidence type="ECO:0000313" key="4">
    <source>
        <dbReference type="Proteomes" id="UP000783863"/>
    </source>
</evidence>
<keyword evidence="4" id="KW-1185">Reference proteome</keyword>
<evidence type="ECO:0008006" key="5">
    <source>
        <dbReference type="Google" id="ProtNLM"/>
    </source>
</evidence>
<evidence type="ECO:0000256" key="1">
    <source>
        <dbReference type="SAM" id="MobiDB-lite"/>
    </source>
</evidence>
<comment type="caution">
    <text evidence="3">The sequence shown here is derived from an EMBL/GenBank/DDBJ whole genome shotgun (WGS) entry which is preliminary data.</text>
</comment>
<proteinExistence type="predicted"/>
<sequence length="156" mass="16337">MNGGTYAFLGDERAVAGLPIRLLIAVVLGIASFALMMNALGGVSADPQSEIRVEVTNAQTMDVSDSDTLELSVSAGDENDISGATVTIEPDTAKGDVVQRTTQSDGSVSITDFQSTANVSLRTDQNRGTFDVDVRPPGNSDLKDEQDESEIVIVTG</sequence>
<feature type="transmembrane region" description="Helical" evidence="2">
    <location>
        <begin position="20"/>
        <end position="43"/>
    </location>
</feature>
<organism evidence="3 4">
    <name type="scientific">Haloarcula salinisoli</name>
    <dbReference type="NCBI Taxonomy" id="2487746"/>
    <lineage>
        <taxon>Archaea</taxon>
        <taxon>Methanobacteriati</taxon>
        <taxon>Methanobacteriota</taxon>
        <taxon>Stenosarchaea group</taxon>
        <taxon>Halobacteria</taxon>
        <taxon>Halobacteriales</taxon>
        <taxon>Haloarculaceae</taxon>
        <taxon>Haloarcula</taxon>
    </lineage>
</organism>
<feature type="region of interest" description="Disordered" evidence="1">
    <location>
        <begin position="127"/>
        <end position="156"/>
    </location>
</feature>
<name>A0A8J8C898_9EURY</name>
<keyword evidence="2" id="KW-1133">Transmembrane helix</keyword>
<dbReference type="Proteomes" id="UP000783863">
    <property type="component" value="Unassembled WGS sequence"/>
</dbReference>
<keyword evidence="2" id="KW-0472">Membrane</keyword>
<evidence type="ECO:0000313" key="3">
    <source>
        <dbReference type="EMBL" id="MBX0302924.1"/>
    </source>
</evidence>
<dbReference type="AlphaFoldDB" id="A0A8J8C898"/>
<gene>
    <name evidence="3" type="ORF">EGD98_04470</name>
</gene>
<protein>
    <recommendedName>
        <fullName evidence="5">Carboxypeptidase regulatory-like domain-containing protein</fullName>
    </recommendedName>
</protein>
<keyword evidence="2" id="KW-0812">Transmembrane</keyword>